<dbReference type="AlphaFoldDB" id="A0A1B3Z6L1"/>
<dbReference type="KEGG" id="span:AWL63_02825"/>
<evidence type="ECO:0000313" key="2">
    <source>
        <dbReference type="Proteomes" id="UP000094256"/>
    </source>
</evidence>
<evidence type="ECO:0000313" key="1">
    <source>
        <dbReference type="EMBL" id="AOH83067.1"/>
    </source>
</evidence>
<dbReference type="Proteomes" id="UP000094256">
    <property type="component" value="Chromosome"/>
</dbReference>
<name>A0A1B3Z6L1_9SPHN</name>
<organism evidence="1 2">
    <name type="scientific">Sphingomonas panacis</name>
    <dbReference type="NCBI Taxonomy" id="1560345"/>
    <lineage>
        <taxon>Bacteria</taxon>
        <taxon>Pseudomonadati</taxon>
        <taxon>Pseudomonadota</taxon>
        <taxon>Alphaproteobacteria</taxon>
        <taxon>Sphingomonadales</taxon>
        <taxon>Sphingomonadaceae</taxon>
        <taxon>Sphingomonas</taxon>
    </lineage>
</organism>
<sequence>MAPRPFPLIHVCRLGSPLLGRAAMRADMFKVIVERPRWGSRHAPPVKLKKDKNDFKHIGLKRHVRERSDYSKSLNENLAPLVRFLQRRVGRRWDDVFSEICVHLDTGSTVKMHVREHLRDFVIFGISHGRHGELLREGHVLRPDRRNCRGRELYVDPRDGVLKDRVWFWRDQGHVVPPGKQHLGWKDAAR</sequence>
<gene>
    <name evidence="1" type="ORF">AWL63_02825</name>
</gene>
<protein>
    <submittedName>
        <fullName evidence="1">Uncharacterized protein</fullName>
    </submittedName>
</protein>
<accession>A0A1B3Z6L1</accession>
<proteinExistence type="predicted"/>
<dbReference type="OrthoDB" id="450143at2"/>
<reference evidence="1 2" key="1">
    <citation type="submission" date="2016-01" db="EMBL/GenBank/DDBJ databases">
        <title>Complete genome and mega plasmid sequence of Sphingomonas panacis DCY99 elicits systemic resistance in rice to Xanthomonas oryzae.</title>
        <authorList>
            <person name="Kim Y.J."/>
            <person name="Yang D.C."/>
            <person name="Sing P."/>
        </authorList>
    </citation>
    <scope>NUCLEOTIDE SEQUENCE [LARGE SCALE GENOMIC DNA]</scope>
    <source>
        <strain evidence="1 2">DCY99</strain>
    </source>
</reference>
<dbReference type="EMBL" id="CP014168">
    <property type="protein sequence ID" value="AOH83067.1"/>
    <property type="molecule type" value="Genomic_DNA"/>
</dbReference>
<keyword evidence="2" id="KW-1185">Reference proteome</keyword>
<dbReference type="STRING" id="1560345.AWL63_02825"/>